<dbReference type="GO" id="GO:0005762">
    <property type="term" value="C:mitochondrial large ribosomal subunit"/>
    <property type="evidence" value="ECO:0007669"/>
    <property type="project" value="TreeGrafter"/>
</dbReference>
<dbReference type="OrthoDB" id="10265903at2759"/>
<evidence type="ECO:0000256" key="6">
    <source>
        <dbReference type="ARBA" id="ARBA00023274"/>
    </source>
</evidence>
<evidence type="ECO:0000256" key="3">
    <source>
        <dbReference type="ARBA" id="ARBA00022946"/>
    </source>
</evidence>
<dbReference type="GO" id="GO:0006412">
    <property type="term" value="P:translation"/>
    <property type="evidence" value="ECO:0007669"/>
    <property type="project" value="InterPro"/>
</dbReference>
<dbReference type="CTD" id="64979"/>
<keyword evidence="5" id="KW-0496">Mitochondrion</keyword>
<keyword evidence="6" id="KW-0687">Ribonucleoprotein</keyword>
<keyword evidence="3" id="KW-0809">Transit peptide</keyword>
<keyword evidence="9" id="KW-1185">Reference proteome</keyword>
<name>A0A6P3USP5_BOMIM</name>
<dbReference type="PANTHER" id="PTHR46909:SF1">
    <property type="entry name" value="LARGE RIBOSOMAL SUBUNIT PROTEIN BL36M"/>
    <property type="match status" value="1"/>
</dbReference>
<evidence type="ECO:0000256" key="1">
    <source>
        <dbReference type="ARBA" id="ARBA00004173"/>
    </source>
</evidence>
<proteinExistence type="inferred from homology"/>
<organism evidence="9 10">
    <name type="scientific">Bombus impatiens</name>
    <name type="common">Bumblebee</name>
    <dbReference type="NCBI Taxonomy" id="132113"/>
    <lineage>
        <taxon>Eukaryota</taxon>
        <taxon>Metazoa</taxon>
        <taxon>Ecdysozoa</taxon>
        <taxon>Arthropoda</taxon>
        <taxon>Hexapoda</taxon>
        <taxon>Insecta</taxon>
        <taxon>Pterygota</taxon>
        <taxon>Neoptera</taxon>
        <taxon>Endopterygota</taxon>
        <taxon>Hymenoptera</taxon>
        <taxon>Apocrita</taxon>
        <taxon>Aculeata</taxon>
        <taxon>Apoidea</taxon>
        <taxon>Anthophila</taxon>
        <taxon>Apidae</taxon>
        <taxon>Bombus</taxon>
        <taxon>Pyrobombus</taxon>
    </lineage>
</organism>
<evidence type="ECO:0000256" key="4">
    <source>
        <dbReference type="ARBA" id="ARBA00022980"/>
    </source>
</evidence>
<dbReference type="PANTHER" id="PTHR46909">
    <property type="entry name" value="39S RIBOSOMAL PROTEIN L36, MITOCHONDRIAL"/>
    <property type="match status" value="1"/>
</dbReference>
<dbReference type="Proteomes" id="UP000515180">
    <property type="component" value="Unplaced"/>
</dbReference>
<evidence type="ECO:0000256" key="8">
    <source>
        <dbReference type="ARBA" id="ARBA00035411"/>
    </source>
</evidence>
<dbReference type="Pfam" id="PF00444">
    <property type="entry name" value="Ribosomal_L36"/>
    <property type="match status" value="1"/>
</dbReference>
<dbReference type="SUPFAM" id="SSF57840">
    <property type="entry name" value="Ribosomal protein L36"/>
    <property type="match status" value="1"/>
</dbReference>
<dbReference type="InterPro" id="IPR052143">
    <property type="entry name" value="Mitoribosomal_bL36m"/>
</dbReference>
<evidence type="ECO:0000256" key="5">
    <source>
        <dbReference type="ARBA" id="ARBA00023128"/>
    </source>
</evidence>
<protein>
    <recommendedName>
        <fullName evidence="7">Large ribosomal subunit protein bL36m</fullName>
    </recommendedName>
    <alternativeName>
        <fullName evidence="8">39S ribosomal protein L36, mitochondrial</fullName>
    </alternativeName>
</protein>
<accession>A0A6P3USP5</accession>
<dbReference type="RefSeq" id="XP_012240091.1">
    <property type="nucleotide sequence ID" value="XM_012384668.3"/>
</dbReference>
<evidence type="ECO:0000256" key="2">
    <source>
        <dbReference type="ARBA" id="ARBA00007645"/>
    </source>
</evidence>
<gene>
    <name evidence="10" type="primary">LOC105680645</name>
</gene>
<dbReference type="InterPro" id="IPR035977">
    <property type="entry name" value="Ribosomal_bL36_sp"/>
</dbReference>
<reference evidence="10" key="1">
    <citation type="submission" date="2025-08" db="UniProtKB">
        <authorList>
            <consortium name="RefSeq"/>
        </authorList>
    </citation>
    <scope>IDENTIFICATION</scope>
</reference>
<dbReference type="KEGG" id="bim:105680645"/>
<dbReference type="InterPro" id="IPR000473">
    <property type="entry name" value="Ribosomal_bL36"/>
</dbReference>
<evidence type="ECO:0000313" key="9">
    <source>
        <dbReference type="Proteomes" id="UP000515180"/>
    </source>
</evidence>
<keyword evidence="4" id="KW-0689">Ribosomal protein</keyword>
<evidence type="ECO:0000256" key="7">
    <source>
        <dbReference type="ARBA" id="ARBA00035239"/>
    </source>
</evidence>
<sequence length="131" mass="15825">MNIYSLFRTTCQTIKFMAPKLSSMEPFTKIIHRNMHHICDKQYSNNLSNMYMNKISSILLQPSLPMYNIICGLKMKTILKRRCKHCLLMWRNDRAYIKCKVKPKHNQVERKKKEYKTWILTHASQSKVREW</sequence>
<dbReference type="GeneID" id="105680645"/>
<comment type="subcellular location">
    <subcellularLocation>
        <location evidence="1">Mitochondrion</location>
    </subcellularLocation>
</comment>
<dbReference type="GO" id="GO:0003735">
    <property type="term" value="F:structural constituent of ribosome"/>
    <property type="evidence" value="ECO:0007669"/>
    <property type="project" value="InterPro"/>
</dbReference>
<comment type="similarity">
    <text evidence="2">Belongs to the bacterial ribosomal protein bL36 family.</text>
</comment>
<dbReference type="AlphaFoldDB" id="A0A6P3USP5"/>
<evidence type="ECO:0000313" key="10">
    <source>
        <dbReference type="RefSeq" id="XP_012240091.1"/>
    </source>
</evidence>